<evidence type="ECO:0000313" key="4">
    <source>
        <dbReference type="Proteomes" id="UP000661077"/>
    </source>
</evidence>
<evidence type="ECO:0000256" key="1">
    <source>
        <dbReference type="SAM" id="MobiDB-lite"/>
    </source>
</evidence>
<proteinExistence type="predicted"/>
<feature type="region of interest" description="Disordered" evidence="1">
    <location>
        <begin position="169"/>
        <end position="197"/>
    </location>
</feature>
<gene>
    <name evidence="3" type="ORF">JM946_29440</name>
</gene>
<accession>A0ABS1X6M4</accession>
<feature type="compositionally biased region" description="Acidic residues" evidence="1">
    <location>
        <begin position="1"/>
        <end position="12"/>
    </location>
</feature>
<dbReference type="InterPro" id="IPR040677">
    <property type="entry name" value="LPD7"/>
</dbReference>
<evidence type="ECO:0000313" key="3">
    <source>
        <dbReference type="EMBL" id="MBM0108875.1"/>
    </source>
</evidence>
<dbReference type="RefSeq" id="WP_218043195.1">
    <property type="nucleotide sequence ID" value="NZ_JAEVLS010000011.1"/>
</dbReference>
<reference evidence="3 4" key="1">
    <citation type="journal article" date="2021" name="Int. J. Syst. Evol. Microbiol.">
        <title>Steroidobacter gossypii sp. nov., isolated from soil of cotton cropping field.</title>
        <authorList>
            <person name="Huang R."/>
            <person name="Yang S."/>
            <person name="Zhen C."/>
            <person name="Liu W."/>
        </authorList>
    </citation>
    <scope>NUCLEOTIDE SEQUENCE [LARGE SCALE GENOMIC DNA]</scope>
    <source>
        <strain evidence="3 4">S1-65</strain>
    </source>
</reference>
<sequence>MTSQDPLEEEDGATASARRRTDPVRSARLNAIAPGSLSSRPWNSERHDERANGRAHAGVGQPRAQGARQNARKRWEVPEEIRKRFLVTGNSYYFHGGQPAFVDRGDRLTTRSENIEVATSLAAIAQARGWREITVTGTETFKQLMWRAAERTGVIVRDDEATLRMQAEANRQVSPGASAAAEPAEHAELTLSQARTYEPRAPVTVSRPMSTAMFDDEASSDQALREWRGRLIEHGAAPYRNKTGNNPSYFIKLQTRGGKKTFWDADLNRALLTSFSRPKIGDEVVLRRWEHESDTIRRIARDEDAKRRPAASQIQHDRYVIETHDFLEERARFSRMVRDASVSSQIATQRHPQLAGSYLQLRLAQVVSQRLGHSEDQRRFMHIVRNAVADDIARGEPMRIVTLRSRAVARGISREQPARAAGLLRE</sequence>
<name>A0ABS1X6M4_9GAMM</name>
<dbReference type="Proteomes" id="UP000661077">
    <property type="component" value="Unassembled WGS sequence"/>
</dbReference>
<dbReference type="Pfam" id="PF18821">
    <property type="entry name" value="LPD7"/>
    <property type="match status" value="1"/>
</dbReference>
<feature type="region of interest" description="Disordered" evidence="1">
    <location>
        <begin position="1"/>
        <end position="75"/>
    </location>
</feature>
<feature type="compositionally biased region" description="Basic and acidic residues" evidence="1">
    <location>
        <begin position="43"/>
        <end position="52"/>
    </location>
</feature>
<feature type="domain" description="Large polyvalent protein-associated" evidence="2">
    <location>
        <begin position="80"/>
        <end position="167"/>
    </location>
</feature>
<comment type="caution">
    <text evidence="3">The sequence shown here is derived from an EMBL/GenBank/DDBJ whole genome shotgun (WGS) entry which is preliminary data.</text>
</comment>
<keyword evidence="4" id="KW-1185">Reference proteome</keyword>
<dbReference type="EMBL" id="JAEVLS010000011">
    <property type="protein sequence ID" value="MBM0108875.1"/>
    <property type="molecule type" value="Genomic_DNA"/>
</dbReference>
<protein>
    <recommendedName>
        <fullName evidence="2">Large polyvalent protein-associated domain-containing protein</fullName>
    </recommendedName>
</protein>
<organism evidence="3 4">
    <name type="scientific">Steroidobacter gossypii</name>
    <dbReference type="NCBI Taxonomy" id="2805490"/>
    <lineage>
        <taxon>Bacteria</taxon>
        <taxon>Pseudomonadati</taxon>
        <taxon>Pseudomonadota</taxon>
        <taxon>Gammaproteobacteria</taxon>
        <taxon>Steroidobacterales</taxon>
        <taxon>Steroidobacteraceae</taxon>
        <taxon>Steroidobacter</taxon>
    </lineage>
</organism>
<evidence type="ECO:0000259" key="2">
    <source>
        <dbReference type="Pfam" id="PF18821"/>
    </source>
</evidence>